<feature type="transmembrane region" description="Helical" evidence="3">
    <location>
        <begin position="183"/>
        <end position="200"/>
    </location>
</feature>
<evidence type="ECO:0000313" key="4">
    <source>
        <dbReference type="EMBL" id="GHA32957.1"/>
    </source>
</evidence>
<feature type="transmembrane region" description="Helical" evidence="3">
    <location>
        <begin position="90"/>
        <end position="109"/>
    </location>
</feature>
<feature type="transmembrane region" description="Helical" evidence="3">
    <location>
        <begin position="156"/>
        <end position="177"/>
    </location>
</feature>
<dbReference type="Pfam" id="PF01066">
    <property type="entry name" value="CDP-OH_P_transf"/>
    <property type="match status" value="1"/>
</dbReference>
<feature type="transmembrane region" description="Helical" evidence="3">
    <location>
        <begin position="230"/>
        <end position="252"/>
    </location>
</feature>
<comment type="similarity">
    <text evidence="2">Belongs to the CDP-alcohol phosphatidyltransferase class-I family.</text>
</comment>
<evidence type="ECO:0008006" key="6">
    <source>
        <dbReference type="Google" id="ProtNLM"/>
    </source>
</evidence>
<keyword evidence="5" id="KW-1185">Reference proteome</keyword>
<dbReference type="InterPro" id="IPR043130">
    <property type="entry name" value="CDP-OH_PTrfase_TM_dom"/>
</dbReference>
<feature type="transmembrane region" description="Helical" evidence="3">
    <location>
        <begin position="25"/>
        <end position="45"/>
    </location>
</feature>
<dbReference type="EMBL" id="BMZE01000003">
    <property type="protein sequence ID" value="GHA32957.1"/>
    <property type="molecule type" value="Genomic_DNA"/>
</dbReference>
<dbReference type="Gene3D" id="1.20.120.1760">
    <property type="match status" value="1"/>
</dbReference>
<evidence type="ECO:0000256" key="3">
    <source>
        <dbReference type="SAM" id="Phobius"/>
    </source>
</evidence>
<dbReference type="Proteomes" id="UP000646579">
    <property type="component" value="Unassembled WGS sequence"/>
</dbReference>
<keyword evidence="1 2" id="KW-0808">Transferase</keyword>
<feature type="transmembrane region" description="Helical" evidence="3">
    <location>
        <begin position="207"/>
        <end position="224"/>
    </location>
</feature>
<proteinExistence type="inferred from homology"/>
<dbReference type="GO" id="GO:0016020">
    <property type="term" value="C:membrane"/>
    <property type="evidence" value="ECO:0007669"/>
    <property type="project" value="InterPro"/>
</dbReference>
<dbReference type="AlphaFoldDB" id="A0A918SCN9"/>
<dbReference type="GO" id="GO:0016780">
    <property type="term" value="F:phosphotransferase activity, for other substituted phosphate groups"/>
    <property type="evidence" value="ECO:0007669"/>
    <property type="project" value="InterPro"/>
</dbReference>
<evidence type="ECO:0000313" key="5">
    <source>
        <dbReference type="Proteomes" id="UP000646579"/>
    </source>
</evidence>
<dbReference type="GO" id="GO:0008654">
    <property type="term" value="P:phospholipid biosynthetic process"/>
    <property type="evidence" value="ECO:0007669"/>
    <property type="project" value="InterPro"/>
</dbReference>
<comment type="caution">
    <text evidence="4">The sequence shown here is derived from an EMBL/GenBank/DDBJ whole genome shotgun (WGS) entry which is preliminary data.</text>
</comment>
<feature type="transmembrane region" description="Helical" evidence="3">
    <location>
        <begin position="57"/>
        <end position="78"/>
    </location>
</feature>
<reference evidence="4" key="2">
    <citation type="submission" date="2020-09" db="EMBL/GenBank/DDBJ databases">
        <authorList>
            <person name="Sun Q."/>
            <person name="Kim S."/>
        </authorList>
    </citation>
    <scope>NUCLEOTIDE SEQUENCE</scope>
    <source>
        <strain evidence="4">KCTC 32437</strain>
    </source>
</reference>
<keyword evidence="3" id="KW-1133">Transmembrane helix</keyword>
<dbReference type="InterPro" id="IPR048254">
    <property type="entry name" value="CDP_ALCOHOL_P_TRANSF_CS"/>
</dbReference>
<organism evidence="4 5">
    <name type="scientific">Devosia pacifica</name>
    <dbReference type="NCBI Taxonomy" id="1335967"/>
    <lineage>
        <taxon>Bacteria</taxon>
        <taxon>Pseudomonadati</taxon>
        <taxon>Pseudomonadota</taxon>
        <taxon>Alphaproteobacteria</taxon>
        <taxon>Hyphomicrobiales</taxon>
        <taxon>Devosiaceae</taxon>
        <taxon>Devosia</taxon>
    </lineage>
</organism>
<reference evidence="4" key="1">
    <citation type="journal article" date="2014" name="Int. J. Syst. Evol. Microbiol.">
        <title>Complete genome sequence of Corynebacterium casei LMG S-19264T (=DSM 44701T), isolated from a smear-ripened cheese.</title>
        <authorList>
            <consortium name="US DOE Joint Genome Institute (JGI-PGF)"/>
            <person name="Walter F."/>
            <person name="Albersmeier A."/>
            <person name="Kalinowski J."/>
            <person name="Ruckert C."/>
        </authorList>
    </citation>
    <scope>NUCLEOTIDE SEQUENCE</scope>
    <source>
        <strain evidence="4">KCTC 32437</strain>
    </source>
</reference>
<keyword evidence="3" id="KW-0472">Membrane</keyword>
<name>A0A918SCN9_9HYPH</name>
<protein>
    <recommendedName>
        <fullName evidence="6">Phosphatidylglycerophosphate synthase</fullName>
    </recommendedName>
</protein>
<gene>
    <name evidence="4" type="ORF">GCM10007989_31350</name>
</gene>
<accession>A0A918SCN9</accession>
<dbReference type="InterPro" id="IPR000462">
    <property type="entry name" value="CDP-OH_P_trans"/>
</dbReference>
<sequence>MRENRLGHTEPELATSFDLKDLRPVAGRMAVAAAVIGMAVLWPFATLLDTTATGTAIATALYVCATVAVVVLANRFYAYDRVGTANLITLLRLAMIMALVATLFSPPLLRDPTSAWVISSFALVALVFDGFDGFFARRQGLSSAYGARFDIEVDSAFALILSVMVFLAGKAGIWVLALGLPRYLFIGAGLVLPWLMAELPERFSRKLVCVIQVGALIGLASPLGAHPASWWVAVCVSAMVVWSFLVDIIWLARHKS</sequence>
<keyword evidence="3" id="KW-0812">Transmembrane</keyword>
<feature type="transmembrane region" description="Helical" evidence="3">
    <location>
        <begin position="115"/>
        <end position="135"/>
    </location>
</feature>
<evidence type="ECO:0000256" key="1">
    <source>
        <dbReference type="ARBA" id="ARBA00022679"/>
    </source>
</evidence>
<dbReference type="PROSITE" id="PS00379">
    <property type="entry name" value="CDP_ALCOHOL_P_TRANSF"/>
    <property type="match status" value="1"/>
</dbReference>
<evidence type="ECO:0000256" key="2">
    <source>
        <dbReference type="RuleBase" id="RU003750"/>
    </source>
</evidence>